<comment type="function">
    <text evidence="11">Catalyzes the ATP- as well as the pyrophosphate-dependent phosphorylation of a specific serine residue in HPr, a phosphocarrier protein of the phosphoenolpyruvate-dependent sugar phosphotransferase system (PTS). HprK/P also catalyzes the pyrophosphate-producing, inorganic phosphate-dependent dephosphorylation (phosphorolysis) of seryl-phosphorylated HPr (P-Ser-HPr).</text>
</comment>
<accession>A0A6C2U2X9</accession>
<feature type="binding site" evidence="11">
    <location>
        <position position="205"/>
    </location>
    <ligand>
        <name>Mg(2+)</name>
        <dbReference type="ChEBI" id="CHEBI:18420"/>
    </ligand>
</feature>
<dbReference type="GO" id="GO:0004674">
    <property type="term" value="F:protein serine/threonine kinase activity"/>
    <property type="evidence" value="ECO:0007669"/>
    <property type="project" value="UniProtKB-KW"/>
</dbReference>
<dbReference type="NCBIfam" id="TIGR00679">
    <property type="entry name" value="hpr-ser"/>
    <property type="match status" value="1"/>
</dbReference>
<dbReference type="Pfam" id="PF07475">
    <property type="entry name" value="Hpr_kinase_C"/>
    <property type="match status" value="1"/>
</dbReference>
<evidence type="ECO:0000259" key="12">
    <source>
        <dbReference type="Pfam" id="PF02603"/>
    </source>
</evidence>
<proteinExistence type="inferred from homology"/>
<keyword evidence="15" id="KW-1185">Reference proteome</keyword>
<keyword evidence="11" id="KW-0479">Metal-binding</keyword>
<feature type="domain" description="HPr(Ser) kinase/phosphorylase N-terminal" evidence="12">
    <location>
        <begin position="3"/>
        <end position="127"/>
    </location>
</feature>
<name>A0A6C2U2X9_PONDE</name>
<dbReference type="EC" id="2.7.11.-" evidence="11"/>
<dbReference type="CDD" id="cd01918">
    <property type="entry name" value="HprK_C"/>
    <property type="match status" value="1"/>
</dbReference>
<feature type="binding site" evidence="11">
    <location>
        <position position="163"/>
    </location>
    <ligand>
        <name>Mg(2+)</name>
        <dbReference type="ChEBI" id="CHEBI:18420"/>
    </ligand>
</feature>
<reference evidence="14 15" key="1">
    <citation type="submission" date="2019-04" db="EMBL/GenBank/DDBJ databases">
        <authorList>
            <person name="Van Vliet M D."/>
        </authorList>
    </citation>
    <scope>NUCLEOTIDE SEQUENCE [LARGE SCALE GENOMIC DNA]</scope>
    <source>
        <strain evidence="14 15">F1</strain>
    </source>
</reference>
<gene>
    <name evidence="11 14" type="primary">hprK</name>
    <name evidence="14" type="ORF">PDESU_02718</name>
</gene>
<keyword evidence="4 11" id="KW-0723">Serine/threonine-protein kinase</keyword>
<dbReference type="EMBL" id="CAAHFG010000001">
    <property type="protein sequence ID" value="VGO14159.1"/>
    <property type="molecule type" value="Genomic_DNA"/>
</dbReference>
<feature type="active site" evidence="11">
    <location>
        <position position="244"/>
    </location>
</feature>
<keyword evidence="5 11" id="KW-0808">Transferase</keyword>
<feature type="active site" description="Proton acceptor; for phosphorylation activity. Proton donor; for dephosphorylation activity" evidence="11">
    <location>
        <position position="180"/>
    </location>
</feature>
<dbReference type="Gene3D" id="3.40.50.300">
    <property type="entry name" value="P-loop containing nucleotide triphosphate hydrolases"/>
    <property type="match status" value="1"/>
</dbReference>
<dbReference type="Gene3D" id="3.40.1390.20">
    <property type="entry name" value="HprK N-terminal domain-like"/>
    <property type="match status" value="1"/>
</dbReference>
<evidence type="ECO:0000256" key="8">
    <source>
        <dbReference type="ARBA" id="ARBA00022840"/>
    </source>
</evidence>
<evidence type="ECO:0000256" key="6">
    <source>
        <dbReference type="ARBA" id="ARBA00022741"/>
    </source>
</evidence>
<comment type="cofactor">
    <cofactor evidence="11">
        <name>Mg(2+)</name>
        <dbReference type="ChEBI" id="CHEBI:18420"/>
    </cofactor>
</comment>
<evidence type="ECO:0000256" key="5">
    <source>
        <dbReference type="ARBA" id="ARBA00022679"/>
    </source>
</evidence>
<comment type="miscellaneous">
    <text evidence="11">Both phosphorylation and phosphorolysis are carried out by the same active site and suggest a common mechanism for both reactions.</text>
</comment>
<dbReference type="InterPro" id="IPR028979">
    <property type="entry name" value="Ser_kin/Pase_Hpr-like_N_sf"/>
</dbReference>
<comment type="caution">
    <text evidence="11">Lacks conserved residue(s) required for the propagation of feature annotation.</text>
</comment>
<dbReference type="Proteomes" id="UP000366872">
    <property type="component" value="Unassembled WGS sequence"/>
</dbReference>
<dbReference type="InterPro" id="IPR003755">
    <property type="entry name" value="HPr(Ser)_kin/Pase"/>
</dbReference>
<evidence type="ECO:0000256" key="11">
    <source>
        <dbReference type="HAMAP-Rule" id="MF_01249"/>
    </source>
</evidence>
<keyword evidence="11" id="KW-0460">Magnesium</keyword>
<dbReference type="InterPro" id="IPR011104">
    <property type="entry name" value="Hpr_kin/Pase_C"/>
</dbReference>
<feature type="domain" description="HPr kinase/phosphorylase C-terminal" evidence="13">
    <location>
        <begin position="135"/>
        <end position="299"/>
    </location>
</feature>
<evidence type="ECO:0000256" key="4">
    <source>
        <dbReference type="ARBA" id="ARBA00022527"/>
    </source>
</evidence>
<organism evidence="14 15">
    <name type="scientific">Pontiella desulfatans</name>
    <dbReference type="NCBI Taxonomy" id="2750659"/>
    <lineage>
        <taxon>Bacteria</taxon>
        <taxon>Pseudomonadati</taxon>
        <taxon>Kiritimatiellota</taxon>
        <taxon>Kiritimatiellia</taxon>
        <taxon>Kiritimatiellales</taxon>
        <taxon>Pontiellaceae</taxon>
        <taxon>Pontiella</taxon>
    </lineage>
</organism>
<keyword evidence="7 11" id="KW-0418">Kinase</keyword>
<feature type="active site" evidence="11">
    <location>
        <position position="162"/>
    </location>
</feature>
<dbReference type="PANTHER" id="PTHR30305">
    <property type="entry name" value="PROTEIN YJDM-RELATED"/>
    <property type="match status" value="1"/>
</dbReference>
<dbReference type="GO" id="GO:0000287">
    <property type="term" value="F:magnesium ion binding"/>
    <property type="evidence" value="ECO:0007669"/>
    <property type="project" value="UniProtKB-UniRule"/>
</dbReference>
<evidence type="ECO:0000256" key="1">
    <source>
        <dbReference type="ARBA" id="ARBA00001120"/>
    </source>
</evidence>
<comment type="catalytic activity">
    <reaction evidence="1 11">
        <text>[HPr protein]-L-serine + ATP = [HPr protein]-O-phospho-L-serine + ADP + H(+)</text>
        <dbReference type="Rhea" id="RHEA:46600"/>
        <dbReference type="Rhea" id="RHEA-COMP:11602"/>
        <dbReference type="Rhea" id="RHEA-COMP:11603"/>
        <dbReference type="ChEBI" id="CHEBI:15378"/>
        <dbReference type="ChEBI" id="CHEBI:29999"/>
        <dbReference type="ChEBI" id="CHEBI:30616"/>
        <dbReference type="ChEBI" id="CHEBI:83421"/>
        <dbReference type="ChEBI" id="CHEBI:456216"/>
    </reaction>
</comment>
<dbReference type="HAMAP" id="MF_01249">
    <property type="entry name" value="HPr_kinase"/>
    <property type="match status" value="1"/>
</dbReference>
<evidence type="ECO:0000256" key="10">
    <source>
        <dbReference type="ARBA" id="ARBA00047657"/>
    </source>
</evidence>
<evidence type="ECO:0000259" key="13">
    <source>
        <dbReference type="Pfam" id="PF07475"/>
    </source>
</evidence>
<evidence type="ECO:0000256" key="3">
    <source>
        <dbReference type="ARBA" id="ARBA00011643"/>
    </source>
</evidence>
<evidence type="ECO:0000256" key="9">
    <source>
        <dbReference type="ARBA" id="ARBA00023268"/>
    </source>
</evidence>
<keyword evidence="6 11" id="KW-0547">Nucleotide-binding</keyword>
<dbReference type="InterPro" id="IPR011126">
    <property type="entry name" value="Hpr_kin/Pase_Hpr_N"/>
</dbReference>
<dbReference type="GO" id="GO:0000155">
    <property type="term" value="F:phosphorelay sensor kinase activity"/>
    <property type="evidence" value="ECO:0007669"/>
    <property type="project" value="InterPro"/>
</dbReference>
<dbReference type="SUPFAM" id="SSF53795">
    <property type="entry name" value="PEP carboxykinase-like"/>
    <property type="match status" value="1"/>
</dbReference>
<evidence type="ECO:0000256" key="7">
    <source>
        <dbReference type="ARBA" id="ARBA00022777"/>
    </source>
</evidence>
<dbReference type="InterPro" id="IPR027417">
    <property type="entry name" value="P-loop_NTPase"/>
</dbReference>
<dbReference type="Pfam" id="PF02603">
    <property type="entry name" value="Hpr_kinase_N"/>
    <property type="match status" value="1"/>
</dbReference>
<comment type="similarity">
    <text evidence="2 11">Belongs to the HPrK/P family.</text>
</comment>
<dbReference type="GO" id="GO:0006109">
    <property type="term" value="P:regulation of carbohydrate metabolic process"/>
    <property type="evidence" value="ECO:0007669"/>
    <property type="project" value="UniProtKB-UniRule"/>
</dbReference>
<evidence type="ECO:0000313" key="14">
    <source>
        <dbReference type="EMBL" id="VGO14159.1"/>
    </source>
</evidence>
<comment type="domain">
    <text evidence="11">The Walker A ATP-binding motif also binds Pi and PPi.</text>
</comment>
<comment type="subunit">
    <text evidence="3 11">Homohexamer.</text>
</comment>
<dbReference type="GO" id="GO:0004712">
    <property type="term" value="F:protein serine/threonine/tyrosine kinase activity"/>
    <property type="evidence" value="ECO:0007669"/>
    <property type="project" value="UniProtKB-UniRule"/>
</dbReference>
<dbReference type="GO" id="GO:0005524">
    <property type="term" value="F:ATP binding"/>
    <property type="evidence" value="ECO:0007669"/>
    <property type="project" value="UniProtKB-UniRule"/>
</dbReference>
<keyword evidence="8 11" id="KW-0067">ATP-binding</keyword>
<dbReference type="SUPFAM" id="SSF75138">
    <property type="entry name" value="HprK N-terminal domain-like"/>
    <property type="match status" value="1"/>
</dbReference>
<dbReference type="PANTHER" id="PTHR30305:SF1">
    <property type="entry name" value="HPR KINASE_PHOSPHORYLASE"/>
    <property type="match status" value="1"/>
</dbReference>
<evidence type="ECO:0000256" key="2">
    <source>
        <dbReference type="ARBA" id="ARBA00006883"/>
    </source>
</evidence>
<dbReference type="AlphaFoldDB" id="A0A6C2U2X9"/>
<dbReference type="EC" id="2.7.4.-" evidence="11"/>
<protein>
    <recommendedName>
        <fullName evidence="11">HPr kinase/phosphorylase</fullName>
        <shortName evidence="11">HPrK/P</shortName>
        <ecNumber evidence="11">2.7.11.-</ecNumber>
        <ecNumber evidence="11">2.7.4.-</ecNumber>
    </recommendedName>
    <alternativeName>
        <fullName evidence="11">HPr(Ser) kinase/phosphorylase</fullName>
    </alternativeName>
</protein>
<keyword evidence="9 11" id="KW-0511">Multifunctional enzyme</keyword>
<feature type="region of interest" description="Important for the catalytic mechanism of dephosphorylation" evidence="11">
    <location>
        <begin position="265"/>
        <end position="270"/>
    </location>
</feature>
<comment type="catalytic activity">
    <reaction evidence="10 11">
        <text>[HPr protein]-O-phospho-L-serine + phosphate + H(+) = [HPr protein]-L-serine + diphosphate</text>
        <dbReference type="Rhea" id="RHEA:46604"/>
        <dbReference type="Rhea" id="RHEA-COMP:11602"/>
        <dbReference type="Rhea" id="RHEA-COMP:11603"/>
        <dbReference type="ChEBI" id="CHEBI:15378"/>
        <dbReference type="ChEBI" id="CHEBI:29999"/>
        <dbReference type="ChEBI" id="CHEBI:33019"/>
        <dbReference type="ChEBI" id="CHEBI:43474"/>
        <dbReference type="ChEBI" id="CHEBI:83421"/>
    </reaction>
</comment>
<feature type="region of interest" description="Important for the catalytic mechanism of both phosphorylation and dephosphorylation" evidence="11">
    <location>
        <begin position="204"/>
        <end position="213"/>
    </location>
</feature>
<sequence>MPITVKSLWDEGGEKLSLSIVTGEQNLDRKLPETAMNRPGLALTGFFQYFANQRLQIFGLAEFTYLKSLSQNDRVERLEELFGQQIPGIVITRNRKVPKDILELAERHKVPVFRTPMVTMNFVNECTVLLEKLTAPQKRIQGTCMELMGIGVLLRGDPGIGKSETALSLIERGYSLVSDDVTEVRRTSRGGLVCWANEVTRYHMEIRGLGIIHVPSLFGVAAIRRQTELDLVIDLKKPTGNEDRTGVHPDTIEIMGVEVPCITLPVRSGRDMANIVEVAALNQKLKELGHDAAKELDDKIISRLTKGRVQHG</sequence>
<dbReference type="RefSeq" id="WP_168442234.1">
    <property type="nucleotide sequence ID" value="NZ_CAAHFG010000001.1"/>
</dbReference>
<evidence type="ECO:0000313" key="15">
    <source>
        <dbReference type="Proteomes" id="UP000366872"/>
    </source>
</evidence>